<reference evidence="6 7" key="1">
    <citation type="submission" date="2020-10" db="EMBL/GenBank/DDBJ databases">
        <title>Blautia liquoris sp.nov., isolated from the mud in a fermentation cellar used for the production of Chinese strong-flavoured liquor.</title>
        <authorList>
            <person name="Lu L."/>
        </authorList>
    </citation>
    <scope>NUCLEOTIDE SEQUENCE [LARGE SCALE GENOMIC DNA]</scope>
    <source>
        <strain evidence="6 7">LZLJ-3</strain>
    </source>
</reference>
<dbReference type="Gene3D" id="3.40.80.10">
    <property type="entry name" value="Peptidoglycan recognition protein-like"/>
    <property type="match status" value="1"/>
</dbReference>
<protein>
    <recommendedName>
        <fullName evidence="2">N-acetylmuramoyl-L-alanine amidase</fullName>
        <ecNumber evidence="2">3.5.1.28</ecNumber>
    </recommendedName>
</protein>
<dbReference type="SMART" id="SM00644">
    <property type="entry name" value="Ami_2"/>
    <property type="match status" value="1"/>
</dbReference>
<dbReference type="GO" id="GO:0009253">
    <property type="term" value="P:peptidoglycan catabolic process"/>
    <property type="evidence" value="ECO:0007669"/>
    <property type="project" value="InterPro"/>
</dbReference>
<keyword evidence="3" id="KW-0378">Hydrolase</keyword>
<organism evidence="6 7">
    <name type="scientific">Blautia liquoris</name>
    <dbReference type="NCBI Taxonomy" id="2779518"/>
    <lineage>
        <taxon>Bacteria</taxon>
        <taxon>Bacillati</taxon>
        <taxon>Bacillota</taxon>
        <taxon>Clostridia</taxon>
        <taxon>Lachnospirales</taxon>
        <taxon>Lachnospiraceae</taxon>
        <taxon>Blautia</taxon>
    </lineage>
</organism>
<keyword evidence="7" id="KW-1185">Reference proteome</keyword>
<gene>
    <name evidence="6" type="ORF">INP51_02340</name>
</gene>
<comment type="catalytic activity">
    <reaction evidence="1">
        <text>Hydrolyzes the link between N-acetylmuramoyl residues and L-amino acid residues in certain cell-wall glycopeptides.</text>
        <dbReference type="EC" id="3.5.1.28"/>
    </reaction>
</comment>
<evidence type="ECO:0000256" key="2">
    <source>
        <dbReference type="ARBA" id="ARBA00011901"/>
    </source>
</evidence>
<dbReference type="PANTHER" id="PTHR30417">
    <property type="entry name" value="N-ACETYLMURAMOYL-L-ALANINE AMIDASE AMID"/>
    <property type="match status" value="1"/>
</dbReference>
<sequence>MIHKKKSHRRLSKAYRRRRRIVYRNRAVLVLCMALLVWTCVWGIRRKVSDGGANQAVIAQTSVDWRGAPAINVQLLTPNQYSRPQKKLHAVKGIVIHYTANPGTTAQANHNYFEGLKDGSGVYASSHFIVGLDGEVVQNIPTTEEAYASNSRNDDTISIETCHQDESGSYNEKTYASMVQLTGWLCVRYHLDTEDVIRHYDITGKICPKYFVDHEDAWKQFKRDVSDKIKEIKTEQRG</sequence>
<dbReference type="CDD" id="cd06583">
    <property type="entry name" value="PGRP"/>
    <property type="match status" value="1"/>
</dbReference>
<evidence type="ECO:0000256" key="4">
    <source>
        <dbReference type="ARBA" id="ARBA00023316"/>
    </source>
</evidence>
<evidence type="ECO:0000256" key="3">
    <source>
        <dbReference type="ARBA" id="ARBA00022801"/>
    </source>
</evidence>
<dbReference type="Proteomes" id="UP000593601">
    <property type="component" value="Chromosome"/>
</dbReference>
<dbReference type="AlphaFoldDB" id="A0A7M2RHM4"/>
<feature type="domain" description="N-acetylmuramoyl-L-alanine amidase" evidence="5">
    <location>
        <begin position="81"/>
        <end position="223"/>
    </location>
</feature>
<dbReference type="RefSeq" id="WP_193736156.1">
    <property type="nucleotide sequence ID" value="NZ_CP063304.1"/>
</dbReference>
<evidence type="ECO:0000256" key="1">
    <source>
        <dbReference type="ARBA" id="ARBA00001561"/>
    </source>
</evidence>
<dbReference type="SUPFAM" id="SSF55846">
    <property type="entry name" value="N-acetylmuramoyl-L-alanine amidase-like"/>
    <property type="match status" value="1"/>
</dbReference>
<evidence type="ECO:0000313" key="6">
    <source>
        <dbReference type="EMBL" id="QOV19836.1"/>
    </source>
</evidence>
<evidence type="ECO:0000313" key="7">
    <source>
        <dbReference type="Proteomes" id="UP000593601"/>
    </source>
</evidence>
<keyword evidence="4" id="KW-0961">Cell wall biogenesis/degradation</keyword>
<name>A0A7M2RHM4_9FIRM</name>
<dbReference type="InterPro" id="IPR051206">
    <property type="entry name" value="NAMLAA_amidase_2"/>
</dbReference>
<dbReference type="Pfam" id="PF01510">
    <property type="entry name" value="Amidase_2"/>
    <property type="match status" value="1"/>
</dbReference>
<accession>A0A7M2RHM4</accession>
<dbReference type="GO" id="GO:0009254">
    <property type="term" value="P:peptidoglycan turnover"/>
    <property type="evidence" value="ECO:0007669"/>
    <property type="project" value="TreeGrafter"/>
</dbReference>
<dbReference type="EMBL" id="CP063304">
    <property type="protein sequence ID" value="QOV19836.1"/>
    <property type="molecule type" value="Genomic_DNA"/>
</dbReference>
<dbReference type="GO" id="GO:0008745">
    <property type="term" value="F:N-acetylmuramoyl-L-alanine amidase activity"/>
    <property type="evidence" value="ECO:0007669"/>
    <property type="project" value="UniProtKB-EC"/>
</dbReference>
<dbReference type="InterPro" id="IPR036505">
    <property type="entry name" value="Amidase/PGRP_sf"/>
</dbReference>
<evidence type="ECO:0000259" key="5">
    <source>
        <dbReference type="SMART" id="SM00644"/>
    </source>
</evidence>
<dbReference type="EC" id="3.5.1.28" evidence="2"/>
<dbReference type="KEGG" id="bliq:INP51_02340"/>
<dbReference type="PANTHER" id="PTHR30417:SF1">
    <property type="entry name" value="N-ACETYLMURAMOYL-L-ALANINE AMIDASE AMID"/>
    <property type="match status" value="1"/>
</dbReference>
<proteinExistence type="predicted"/>
<dbReference type="GO" id="GO:0071555">
    <property type="term" value="P:cell wall organization"/>
    <property type="evidence" value="ECO:0007669"/>
    <property type="project" value="UniProtKB-KW"/>
</dbReference>
<dbReference type="InterPro" id="IPR002502">
    <property type="entry name" value="Amidase_domain"/>
</dbReference>